<dbReference type="GO" id="GO:0005524">
    <property type="term" value="F:ATP binding"/>
    <property type="evidence" value="ECO:0007669"/>
    <property type="project" value="InterPro"/>
</dbReference>
<evidence type="ECO:0000259" key="1">
    <source>
        <dbReference type="PROSITE" id="PS51199"/>
    </source>
</evidence>
<keyword evidence="2" id="KW-0378">Hydrolase</keyword>
<name>A0A645DFG6_9ZZZZ</name>
<keyword evidence="2" id="KW-0067">ATP-binding</keyword>
<feature type="domain" description="SF4 helicase" evidence="1">
    <location>
        <begin position="1"/>
        <end position="174"/>
    </location>
</feature>
<reference evidence="2" key="1">
    <citation type="submission" date="2019-08" db="EMBL/GenBank/DDBJ databases">
        <authorList>
            <person name="Kucharzyk K."/>
            <person name="Murdoch R.W."/>
            <person name="Higgins S."/>
            <person name="Loffler F."/>
        </authorList>
    </citation>
    <scope>NUCLEOTIDE SEQUENCE</scope>
</reference>
<dbReference type="GO" id="GO:0005829">
    <property type="term" value="C:cytosol"/>
    <property type="evidence" value="ECO:0007669"/>
    <property type="project" value="TreeGrafter"/>
</dbReference>
<dbReference type="Pfam" id="PF03796">
    <property type="entry name" value="DnaB_C"/>
    <property type="match status" value="1"/>
</dbReference>
<dbReference type="PANTHER" id="PTHR30153:SF2">
    <property type="entry name" value="REPLICATIVE DNA HELICASE"/>
    <property type="match status" value="1"/>
</dbReference>
<dbReference type="GO" id="GO:0006260">
    <property type="term" value="P:DNA replication"/>
    <property type="evidence" value="ECO:0007669"/>
    <property type="project" value="InterPro"/>
</dbReference>
<dbReference type="GO" id="GO:0016787">
    <property type="term" value="F:hydrolase activity"/>
    <property type="evidence" value="ECO:0007669"/>
    <property type="project" value="UniProtKB-KW"/>
</dbReference>
<accession>A0A645DFG6</accession>
<protein>
    <submittedName>
        <fullName evidence="2">Replicative DNA helicase</fullName>
        <ecNumber evidence="2">3.6.4.12</ecNumber>
    </submittedName>
</protein>
<dbReference type="PANTHER" id="PTHR30153">
    <property type="entry name" value="REPLICATIVE DNA HELICASE DNAB"/>
    <property type="match status" value="1"/>
</dbReference>
<dbReference type="SUPFAM" id="SSF52540">
    <property type="entry name" value="P-loop containing nucleoside triphosphate hydrolases"/>
    <property type="match status" value="1"/>
</dbReference>
<comment type="caution">
    <text evidence="2">The sequence shown here is derived from an EMBL/GenBank/DDBJ whole genome shotgun (WGS) entry which is preliminary data.</text>
</comment>
<dbReference type="EMBL" id="VSSQ01035716">
    <property type="protein sequence ID" value="MPM88009.1"/>
    <property type="molecule type" value="Genomic_DNA"/>
</dbReference>
<organism evidence="2">
    <name type="scientific">bioreactor metagenome</name>
    <dbReference type="NCBI Taxonomy" id="1076179"/>
    <lineage>
        <taxon>unclassified sequences</taxon>
        <taxon>metagenomes</taxon>
        <taxon>ecological metagenomes</taxon>
    </lineage>
</organism>
<dbReference type="EC" id="3.6.4.12" evidence="2"/>
<dbReference type="PROSITE" id="PS51199">
    <property type="entry name" value="SF4_HELICASE"/>
    <property type="match status" value="1"/>
</dbReference>
<keyword evidence="2" id="KW-0347">Helicase</keyword>
<proteinExistence type="predicted"/>
<dbReference type="AlphaFoldDB" id="A0A645DFG6"/>
<dbReference type="InterPro" id="IPR027417">
    <property type="entry name" value="P-loop_NTPase"/>
</dbReference>
<dbReference type="InterPro" id="IPR007694">
    <property type="entry name" value="DNA_helicase_DnaB-like_C"/>
</dbReference>
<evidence type="ECO:0000313" key="2">
    <source>
        <dbReference type="EMBL" id="MPM88009.1"/>
    </source>
</evidence>
<gene>
    <name evidence="2" type="primary">dnaC_45</name>
    <name evidence="2" type="ORF">SDC9_135110</name>
</gene>
<dbReference type="Gene3D" id="3.40.50.300">
    <property type="entry name" value="P-loop containing nucleotide triphosphate hydrolases"/>
    <property type="match status" value="1"/>
</dbReference>
<dbReference type="GO" id="GO:0003678">
    <property type="term" value="F:DNA helicase activity"/>
    <property type="evidence" value="ECO:0007669"/>
    <property type="project" value="UniProtKB-EC"/>
</dbReference>
<keyword evidence="2" id="KW-0547">Nucleotide-binding</keyword>
<sequence length="180" mass="19926">MTNAVSAFQKAKLFIDDTGGLTIAELRAKARRLKMKEGIDCVVIDYLQLMHADGRTDSRQQEVAEISSGIKTLAKDLKVPVLVLAQLNREVDKTAGAGARPKLAHLRESGTIEQDADIVTFLHRNRDDAKEVSSASQSVEAEWIIEKNRNGRTGVLKLLFFPTKMEFVAAAPYKDEDCPQ</sequence>